<feature type="compositionally biased region" description="Basic residues" evidence="1">
    <location>
        <begin position="261"/>
        <end position="274"/>
    </location>
</feature>
<feature type="compositionally biased region" description="Polar residues" evidence="1">
    <location>
        <begin position="44"/>
        <end position="63"/>
    </location>
</feature>
<proteinExistence type="predicted"/>
<sequence>MAQSHTSWADIVDEDDVDNSASSNAPISPEQLTSKTEVSVELIESTNQPVEQSQVVEQDNKNVSGKRETKQKKKQKKQVTEQVAKQVQDMSRSSELPQPQEVDTITSTTETTIWQTGPLYADVVAQNLKRESEVEALASPAQVDKPQNIVTEIEPAVLEIVPDMEPSACTVPVGEVQSEVPPTISTTPEDTPQRKPSKKTKKGKPSKNQSDVPQSESIVESVVKVSSVHVEEGTTDDTESESLKVSTKEDVQSQGDDIARAKKTKKKQKKKPLKHASSDESADVEIDSKPAVQPAAVVPLSESPKEIAHLLEHVHENVELVEPIANEVSVSDVDHEKHVKFSVDVEILKEVPLSESPKEIEHLLEHHAHKPSPLVEQEVVAPIVHEDDNHKHVQFVDEISVVPTVPLSESVKELEYLNSTTQIIEKVQEEQEQALENEAGDDNSEKRVKFDSQVEILPTVPFSESSKEIEKDICLGMDGANTLSELVSTTVRDTNLMKIEVVELVGSPNPVASDDDKRVKFDPMVEVLHNVPFSESVKETSSIGTEKQDQTEEEPSLAESPEDSPLPERRVSFSETVVKIQLERDDDEDGFEVIDMAEVEEVAIVAPDTSESREELFSQGPMSQTDISVPMVAAPTEIEKDLTSEPSIAQKESLSQGPEPQDTSSIPIVSISEKVGEDVKLEPSENQEELLSQDPQDSQAISTVPMVAIPKEIEKNTSKKQKKSKKKSKQIDTRTPSQEVSDPESTLVMSEIDTVSHSPRAGLLYAQVVAQKPEKDEQSRLKAQITDYDTETIVREDYVVVQEISITQEPDPRELEVTQTVQAEMVLKPDPSPYESSEVTEVYVEQKIVLPKTEQLANEAVTSQISPDASTIGEQEWEKDVRESDLQFVLPPTKTSENVAIENDQLRNVPVEKVSVESDTTEQPTDNPEEPLSMQGLYCIWQDRSWLDRSLYGQAEERYAAMAKPRNAIDNDQQHDVAEHAVPSDVNTTPPLPPPTVTAAATAATNNVLTPMPHIPCEELSLQQTVANISDVPMIPSIPVSEPDSTPTPPIPDSPQQSSLSFDPSLGSTDSVELSKQNVAECTDSKQVTLYFVDVVIVIV</sequence>
<evidence type="ECO:0000256" key="1">
    <source>
        <dbReference type="SAM" id="MobiDB-lite"/>
    </source>
</evidence>
<feature type="compositionally biased region" description="Polar residues" evidence="1">
    <location>
        <begin position="19"/>
        <end position="37"/>
    </location>
</feature>
<feature type="compositionally biased region" description="Polar residues" evidence="1">
    <location>
        <begin position="917"/>
        <end position="926"/>
    </location>
</feature>
<feature type="compositionally biased region" description="Acidic residues" evidence="1">
    <location>
        <begin position="551"/>
        <end position="562"/>
    </location>
</feature>
<evidence type="ECO:0000313" key="2">
    <source>
        <dbReference type="EnsemblMetazoa" id="AMAM016677-PA"/>
    </source>
</evidence>
<feature type="region of interest" description="Disordered" evidence="1">
    <location>
        <begin position="169"/>
        <end position="288"/>
    </location>
</feature>
<feature type="compositionally biased region" description="Basic and acidic residues" evidence="1">
    <location>
        <begin position="674"/>
        <end position="683"/>
    </location>
</feature>
<evidence type="ECO:0000313" key="3">
    <source>
        <dbReference type="Proteomes" id="UP000075901"/>
    </source>
</evidence>
<feature type="compositionally biased region" description="Polar residues" evidence="1">
    <location>
        <begin position="644"/>
        <end position="667"/>
    </location>
</feature>
<feature type="region of interest" description="Disordered" evidence="1">
    <location>
        <begin position="532"/>
        <end position="572"/>
    </location>
</feature>
<feature type="region of interest" description="Disordered" evidence="1">
    <location>
        <begin position="912"/>
        <end position="931"/>
    </location>
</feature>
<reference evidence="2" key="2">
    <citation type="submission" date="2020-05" db="UniProtKB">
        <authorList>
            <consortium name="EnsemblMetazoa"/>
        </authorList>
    </citation>
    <scope>IDENTIFICATION</scope>
    <source>
        <strain evidence="2">maculatus3</strain>
    </source>
</reference>
<accession>A0A182SZQ6</accession>
<dbReference type="AlphaFoldDB" id="A0A182SZQ6"/>
<dbReference type="Proteomes" id="UP000075901">
    <property type="component" value="Unassembled WGS sequence"/>
</dbReference>
<name>A0A182SZQ6_9DIPT</name>
<dbReference type="EnsemblMetazoa" id="AMAM016677-RA">
    <property type="protein sequence ID" value="AMAM016677-PA"/>
    <property type="gene ID" value="AMAM016677"/>
</dbReference>
<keyword evidence="3" id="KW-1185">Reference proteome</keyword>
<feature type="compositionally biased region" description="Basic residues" evidence="1">
    <location>
        <begin position="718"/>
        <end position="728"/>
    </location>
</feature>
<organism evidence="2 3">
    <name type="scientific">Anopheles maculatus</name>
    <dbReference type="NCBI Taxonomy" id="74869"/>
    <lineage>
        <taxon>Eukaryota</taxon>
        <taxon>Metazoa</taxon>
        <taxon>Ecdysozoa</taxon>
        <taxon>Arthropoda</taxon>
        <taxon>Hexapoda</taxon>
        <taxon>Insecta</taxon>
        <taxon>Pterygota</taxon>
        <taxon>Neoptera</taxon>
        <taxon>Endopterygota</taxon>
        <taxon>Diptera</taxon>
        <taxon>Nematocera</taxon>
        <taxon>Culicoidea</taxon>
        <taxon>Culicidae</taxon>
        <taxon>Anophelinae</taxon>
        <taxon>Anopheles</taxon>
        <taxon>Anopheles maculatus group</taxon>
    </lineage>
</organism>
<feature type="region of interest" description="Disordered" evidence="1">
    <location>
        <begin position="1034"/>
        <end position="1070"/>
    </location>
</feature>
<dbReference type="VEuPathDB" id="VectorBase:AMAM016677"/>
<feature type="compositionally biased region" description="Low complexity" evidence="1">
    <location>
        <begin position="215"/>
        <end position="228"/>
    </location>
</feature>
<feature type="compositionally biased region" description="Basic residues" evidence="1">
    <location>
        <begin position="195"/>
        <end position="205"/>
    </location>
</feature>
<feature type="region of interest" description="Disordered" evidence="1">
    <location>
        <begin position="634"/>
        <end position="748"/>
    </location>
</feature>
<protein>
    <submittedName>
        <fullName evidence="2">Uncharacterized protein</fullName>
    </submittedName>
</protein>
<feature type="region of interest" description="Disordered" evidence="1">
    <location>
        <begin position="1"/>
        <end position="104"/>
    </location>
</feature>
<feature type="compositionally biased region" description="Polar residues" evidence="1">
    <location>
        <begin position="89"/>
        <end position="103"/>
    </location>
</feature>
<reference evidence="3" key="1">
    <citation type="submission" date="2013-09" db="EMBL/GenBank/DDBJ databases">
        <title>The Genome Sequence of Anopheles maculatus species B.</title>
        <authorList>
            <consortium name="The Broad Institute Genomics Platform"/>
            <person name="Neafsey D.E."/>
            <person name="Besansky N."/>
            <person name="Howell P."/>
            <person name="Walton C."/>
            <person name="Young S.K."/>
            <person name="Zeng Q."/>
            <person name="Gargeya S."/>
            <person name="Fitzgerald M."/>
            <person name="Haas B."/>
            <person name="Abouelleil A."/>
            <person name="Allen A.W."/>
            <person name="Alvarado L."/>
            <person name="Arachchi H.M."/>
            <person name="Berlin A.M."/>
            <person name="Chapman S.B."/>
            <person name="Gainer-Dewar J."/>
            <person name="Goldberg J."/>
            <person name="Griggs A."/>
            <person name="Gujja S."/>
            <person name="Hansen M."/>
            <person name="Howarth C."/>
            <person name="Imamovic A."/>
            <person name="Ireland A."/>
            <person name="Larimer J."/>
            <person name="McCowan C."/>
            <person name="Murphy C."/>
            <person name="Pearson M."/>
            <person name="Poon T.W."/>
            <person name="Priest M."/>
            <person name="Roberts A."/>
            <person name="Saif S."/>
            <person name="Shea T."/>
            <person name="Sisk P."/>
            <person name="Sykes S."/>
            <person name="Wortman J."/>
            <person name="Nusbaum C."/>
            <person name="Birren B."/>
        </authorList>
    </citation>
    <scope>NUCLEOTIDE SEQUENCE [LARGE SCALE GENOMIC DNA]</scope>
    <source>
        <strain evidence="3">maculatus3</strain>
    </source>
</reference>
<feature type="compositionally biased region" description="Polar residues" evidence="1">
    <location>
        <begin position="733"/>
        <end position="748"/>
    </location>
</feature>
<feature type="compositionally biased region" description="Polar residues" evidence="1">
    <location>
        <begin position="689"/>
        <end position="702"/>
    </location>
</feature>